<dbReference type="PROSITE" id="PS51257">
    <property type="entry name" value="PROKAR_LIPOPROTEIN"/>
    <property type="match status" value="1"/>
</dbReference>
<dbReference type="AlphaFoldDB" id="A0A420DSU0"/>
<comment type="caution">
    <text evidence="2">The sequence shown here is derived from an EMBL/GenBank/DDBJ whole genome shotgun (WGS) entry which is preliminary data.</text>
</comment>
<gene>
    <name evidence="2" type="ORF">C8N30_1823</name>
</gene>
<feature type="signal peptide" evidence="1">
    <location>
        <begin position="1"/>
        <end position="20"/>
    </location>
</feature>
<evidence type="ECO:0000313" key="2">
    <source>
        <dbReference type="EMBL" id="RKE97228.1"/>
    </source>
</evidence>
<keyword evidence="1" id="KW-0732">Signal</keyword>
<evidence type="ECO:0008006" key="4">
    <source>
        <dbReference type="Google" id="ProtNLM"/>
    </source>
</evidence>
<organism evidence="2 3">
    <name type="scientific">Sulfitobacter guttiformis</name>
    <dbReference type="NCBI Taxonomy" id="74349"/>
    <lineage>
        <taxon>Bacteria</taxon>
        <taxon>Pseudomonadati</taxon>
        <taxon>Pseudomonadota</taxon>
        <taxon>Alphaproteobacteria</taxon>
        <taxon>Rhodobacterales</taxon>
        <taxon>Roseobacteraceae</taxon>
        <taxon>Sulfitobacter</taxon>
    </lineage>
</organism>
<dbReference type="RefSeq" id="WP_147419686.1">
    <property type="nucleotide sequence ID" value="NZ_RAQK01000001.1"/>
</dbReference>
<sequence length="201" mass="20489">MITWTSRPLGALGIISMLSACDASNTSGTILANLVPPEDAALPAVPLTQAVMMRGNVTLVPPAGYCIDPDSLSQSFALMARCDNLGAATGGEGAPAGVLSVSLARSSADTPLPTAQDLAKAAGVATPRETRQSNSSIIFKTTGPAPAGGLSPHHWRSVAQVGNFIMSASLFGPIDKRAVSEEGATVLEEMISRTSDKTKAG</sequence>
<dbReference type="EMBL" id="RAQK01000001">
    <property type="protein sequence ID" value="RKE97228.1"/>
    <property type="molecule type" value="Genomic_DNA"/>
</dbReference>
<evidence type="ECO:0000256" key="1">
    <source>
        <dbReference type="SAM" id="SignalP"/>
    </source>
</evidence>
<dbReference type="STRING" id="1443111.Z949_3851"/>
<keyword evidence="3" id="KW-1185">Reference proteome</keyword>
<feature type="chain" id="PRO_5019257182" description="Dihydroxy-acid dehydratase" evidence="1">
    <location>
        <begin position="21"/>
        <end position="201"/>
    </location>
</feature>
<dbReference type="Proteomes" id="UP000284407">
    <property type="component" value="Unassembled WGS sequence"/>
</dbReference>
<proteinExistence type="predicted"/>
<evidence type="ECO:0000313" key="3">
    <source>
        <dbReference type="Proteomes" id="UP000284407"/>
    </source>
</evidence>
<accession>A0A420DSU0</accession>
<name>A0A420DSU0_9RHOB</name>
<dbReference type="OrthoDB" id="7829925at2"/>
<protein>
    <recommendedName>
        <fullName evidence="4">Dihydroxy-acid dehydratase</fullName>
    </recommendedName>
</protein>
<reference evidence="2 3" key="1">
    <citation type="submission" date="2018-09" db="EMBL/GenBank/DDBJ databases">
        <title>Genomic Encyclopedia of Archaeal and Bacterial Type Strains, Phase II (KMG-II): from individual species to whole genera.</title>
        <authorList>
            <person name="Goeker M."/>
        </authorList>
    </citation>
    <scope>NUCLEOTIDE SEQUENCE [LARGE SCALE GENOMIC DNA]</scope>
    <source>
        <strain evidence="2 3">DSM 11458</strain>
    </source>
</reference>